<dbReference type="InterPro" id="IPR001789">
    <property type="entry name" value="Sig_transdc_resp-reg_receiver"/>
</dbReference>
<dbReference type="GO" id="GO:0000156">
    <property type="term" value="F:phosphorelay response regulator activity"/>
    <property type="evidence" value="ECO:0007669"/>
    <property type="project" value="TreeGrafter"/>
</dbReference>
<protein>
    <submittedName>
        <fullName evidence="8">DNA-binding response regulator, OmpR family, contains REC and winged-helix (WHTH) domain</fullName>
    </submittedName>
</protein>
<feature type="DNA-binding region" description="OmpR/PhoB-type" evidence="5">
    <location>
        <begin position="127"/>
        <end position="226"/>
    </location>
</feature>
<dbReference type="PROSITE" id="PS50110">
    <property type="entry name" value="RESPONSE_REGULATORY"/>
    <property type="match status" value="1"/>
</dbReference>
<feature type="modified residue" description="4-aspartylphosphate" evidence="4">
    <location>
        <position position="51"/>
    </location>
</feature>
<evidence type="ECO:0000256" key="5">
    <source>
        <dbReference type="PROSITE-ProRule" id="PRU01091"/>
    </source>
</evidence>
<evidence type="ECO:0000313" key="8">
    <source>
        <dbReference type="EMBL" id="SIN65990.1"/>
    </source>
</evidence>
<dbReference type="InterPro" id="IPR036388">
    <property type="entry name" value="WH-like_DNA-bd_sf"/>
</dbReference>
<dbReference type="Pfam" id="PF00072">
    <property type="entry name" value="Response_reg"/>
    <property type="match status" value="1"/>
</dbReference>
<reference evidence="9" key="1">
    <citation type="submission" date="2016-11" db="EMBL/GenBank/DDBJ databases">
        <authorList>
            <person name="Varghese N."/>
            <person name="Submissions S."/>
        </authorList>
    </citation>
    <scope>NUCLEOTIDE SEQUENCE [LARGE SCALE GENOMIC DNA]</scope>
    <source>
        <strain evidence="9">DSM 22363</strain>
    </source>
</reference>
<dbReference type="PROSITE" id="PS51755">
    <property type="entry name" value="OMPR_PHOB"/>
    <property type="match status" value="1"/>
</dbReference>
<dbReference type="SMART" id="SM00448">
    <property type="entry name" value="REC"/>
    <property type="match status" value="1"/>
</dbReference>
<evidence type="ECO:0000313" key="9">
    <source>
        <dbReference type="Proteomes" id="UP000185192"/>
    </source>
</evidence>
<feature type="domain" description="Response regulatory" evidence="6">
    <location>
        <begin position="2"/>
        <end position="117"/>
    </location>
</feature>
<evidence type="ECO:0000256" key="2">
    <source>
        <dbReference type="ARBA" id="ARBA00023012"/>
    </source>
</evidence>
<name>A0A1N6D582_9SPHN</name>
<evidence type="ECO:0000259" key="7">
    <source>
        <dbReference type="PROSITE" id="PS51755"/>
    </source>
</evidence>
<keyword evidence="9" id="KW-1185">Reference proteome</keyword>
<dbReference type="OrthoDB" id="9802426at2"/>
<dbReference type="InterPro" id="IPR001867">
    <property type="entry name" value="OmpR/PhoB-type_DNA-bd"/>
</dbReference>
<evidence type="ECO:0000259" key="6">
    <source>
        <dbReference type="PROSITE" id="PS50110"/>
    </source>
</evidence>
<gene>
    <name evidence="8" type="ORF">SAMN02745824_1569</name>
</gene>
<dbReference type="AlphaFoldDB" id="A0A1N6D582"/>
<dbReference type="GO" id="GO:0006355">
    <property type="term" value="P:regulation of DNA-templated transcription"/>
    <property type="evidence" value="ECO:0007669"/>
    <property type="project" value="InterPro"/>
</dbReference>
<evidence type="ECO:0000256" key="1">
    <source>
        <dbReference type="ARBA" id="ARBA00022553"/>
    </source>
</evidence>
<dbReference type="GO" id="GO:0032993">
    <property type="term" value="C:protein-DNA complex"/>
    <property type="evidence" value="ECO:0007669"/>
    <property type="project" value="TreeGrafter"/>
</dbReference>
<dbReference type="EMBL" id="FSQW01000001">
    <property type="protein sequence ID" value="SIN65990.1"/>
    <property type="molecule type" value="Genomic_DNA"/>
</dbReference>
<organism evidence="8 9">
    <name type="scientific">Parasphingorhabdus marina DSM 22363</name>
    <dbReference type="NCBI Taxonomy" id="1123272"/>
    <lineage>
        <taxon>Bacteria</taxon>
        <taxon>Pseudomonadati</taxon>
        <taxon>Pseudomonadota</taxon>
        <taxon>Alphaproteobacteria</taxon>
        <taxon>Sphingomonadales</taxon>
        <taxon>Sphingomonadaceae</taxon>
        <taxon>Parasphingorhabdus</taxon>
    </lineage>
</organism>
<dbReference type="Proteomes" id="UP000185192">
    <property type="component" value="Unassembled WGS sequence"/>
</dbReference>
<feature type="domain" description="OmpR/PhoB-type" evidence="7">
    <location>
        <begin position="127"/>
        <end position="226"/>
    </location>
</feature>
<dbReference type="Gene3D" id="1.10.10.10">
    <property type="entry name" value="Winged helix-like DNA-binding domain superfamily/Winged helix DNA-binding domain"/>
    <property type="match status" value="1"/>
</dbReference>
<evidence type="ECO:0000256" key="3">
    <source>
        <dbReference type="ARBA" id="ARBA00023125"/>
    </source>
</evidence>
<dbReference type="CDD" id="cd00383">
    <property type="entry name" value="trans_reg_C"/>
    <property type="match status" value="1"/>
</dbReference>
<dbReference type="SUPFAM" id="SSF52172">
    <property type="entry name" value="CheY-like"/>
    <property type="match status" value="1"/>
</dbReference>
<dbReference type="Pfam" id="PF00486">
    <property type="entry name" value="Trans_reg_C"/>
    <property type="match status" value="1"/>
</dbReference>
<dbReference type="CDD" id="cd17574">
    <property type="entry name" value="REC_OmpR"/>
    <property type="match status" value="1"/>
</dbReference>
<dbReference type="GO" id="GO:0000976">
    <property type="term" value="F:transcription cis-regulatory region binding"/>
    <property type="evidence" value="ECO:0007669"/>
    <property type="project" value="TreeGrafter"/>
</dbReference>
<dbReference type="PANTHER" id="PTHR48111">
    <property type="entry name" value="REGULATOR OF RPOS"/>
    <property type="match status" value="1"/>
</dbReference>
<sequence>MRIAIADDDSEIIEFLTRIVEGQGHVAVGYSDGTALTSALLRDTFDLVILDWNMPGKTGIQILEWMQDAVDDCPPVIMMTSRTAKQDISDALNAGADDYVTKPEDPDVIAARINAVLRRNSGSSAMEPSVEYGDYKLDRIEQKVHHDGKEIALTAKEFELTDLMFRNRDRTLSRRYIMETVWRTNAHLTTRTLDMHVSRVRSKLSLSPENGFRIFTVFGYGYRLETLGNGK</sequence>
<dbReference type="STRING" id="1123272.SAMN02745824_1569"/>
<dbReference type="InterPro" id="IPR011006">
    <property type="entry name" value="CheY-like_superfamily"/>
</dbReference>
<keyword evidence="1 4" id="KW-0597">Phosphoprotein</keyword>
<proteinExistence type="predicted"/>
<dbReference type="Gene3D" id="3.40.50.2300">
    <property type="match status" value="1"/>
</dbReference>
<accession>A0A1N6D582</accession>
<evidence type="ECO:0000256" key="4">
    <source>
        <dbReference type="PROSITE-ProRule" id="PRU00169"/>
    </source>
</evidence>
<dbReference type="GO" id="GO:0005829">
    <property type="term" value="C:cytosol"/>
    <property type="evidence" value="ECO:0007669"/>
    <property type="project" value="TreeGrafter"/>
</dbReference>
<dbReference type="InterPro" id="IPR039420">
    <property type="entry name" value="WalR-like"/>
</dbReference>
<dbReference type="PANTHER" id="PTHR48111:SF40">
    <property type="entry name" value="PHOSPHATE REGULON TRANSCRIPTIONAL REGULATORY PROTEIN PHOB"/>
    <property type="match status" value="1"/>
</dbReference>
<keyword evidence="3 5" id="KW-0238">DNA-binding</keyword>
<dbReference type="SMART" id="SM00862">
    <property type="entry name" value="Trans_reg_C"/>
    <property type="match status" value="1"/>
</dbReference>
<keyword evidence="2" id="KW-0902">Two-component regulatory system</keyword>